<gene>
    <name evidence="16" type="primary">ribK</name>
    <name evidence="18" type="ordered locus">Metig_1790</name>
</gene>
<feature type="binding site" evidence="16">
    <location>
        <position position="98"/>
    </location>
    <ligand>
        <name>FMN</name>
        <dbReference type="ChEBI" id="CHEBI:58210"/>
    </ligand>
</feature>
<keyword evidence="10 16" id="KW-0418">Kinase</keyword>
<evidence type="ECO:0000256" key="5">
    <source>
        <dbReference type="ARBA" id="ARBA00022630"/>
    </source>
</evidence>
<evidence type="ECO:0000256" key="15">
    <source>
        <dbReference type="ARBA" id="ARBA00047857"/>
    </source>
</evidence>
<organism evidence="19">
    <name type="scientific">Methanotorris igneus (strain DSM 5666 / JCM 11834 / Kol 5)</name>
    <dbReference type="NCBI Taxonomy" id="880724"/>
    <lineage>
        <taxon>Archaea</taxon>
        <taxon>Methanobacteriati</taxon>
        <taxon>Methanobacteriota</taxon>
        <taxon>Methanomada group</taxon>
        <taxon>Methanococci</taxon>
        <taxon>Methanococcales</taxon>
        <taxon>Methanocaldococcaceae</taxon>
        <taxon>Methanotorris</taxon>
    </lineage>
</organism>
<dbReference type="NCBIfam" id="NF040694">
    <property type="entry name" value="ribK_Meth"/>
    <property type="match status" value="1"/>
</dbReference>
<evidence type="ECO:0000256" key="3">
    <source>
        <dbReference type="ARBA" id="ARBA00011987"/>
    </source>
</evidence>
<dbReference type="GO" id="GO:0009398">
    <property type="term" value="P:FMN biosynthetic process"/>
    <property type="evidence" value="ECO:0007669"/>
    <property type="project" value="UniProtKB-UniRule"/>
</dbReference>
<evidence type="ECO:0000256" key="6">
    <source>
        <dbReference type="ARBA" id="ARBA00022643"/>
    </source>
</evidence>
<dbReference type="KEGG" id="mig:Metig_1790"/>
<feature type="binding site" evidence="16">
    <location>
        <position position="97"/>
    </location>
    <ligand>
        <name>FMN</name>
        <dbReference type="ChEBI" id="CHEBI:58210"/>
    </ligand>
</feature>
<evidence type="ECO:0000256" key="10">
    <source>
        <dbReference type="ARBA" id="ARBA00022777"/>
    </source>
</evidence>
<keyword evidence="19" id="KW-1185">Reference proteome</keyword>
<evidence type="ECO:0000256" key="7">
    <source>
        <dbReference type="ARBA" id="ARBA00022679"/>
    </source>
</evidence>
<comment type="pathway">
    <text evidence="1 16">Cofactor biosynthesis; FMN biosynthesis; FMN from riboflavin (CTP route): step 1/1.</text>
</comment>
<evidence type="ECO:0000256" key="11">
    <source>
        <dbReference type="ARBA" id="ARBA00022842"/>
    </source>
</evidence>
<dbReference type="InterPro" id="IPR023465">
    <property type="entry name" value="Riboflavin_kinase_dom_sf"/>
</dbReference>
<dbReference type="InterPro" id="IPR023470">
    <property type="entry name" value="Riboflavin_kinase_archaeal"/>
</dbReference>
<dbReference type="GO" id="GO:0000287">
    <property type="term" value="F:magnesium ion binding"/>
    <property type="evidence" value="ECO:0007669"/>
    <property type="project" value="UniProtKB-UniRule"/>
</dbReference>
<keyword evidence="8 16" id="KW-0479">Metal-binding</keyword>
<dbReference type="HAMAP" id="MF_01285">
    <property type="entry name" value="Riboflavin_kinase"/>
    <property type="match status" value="1"/>
</dbReference>
<dbReference type="SUPFAM" id="SSF82114">
    <property type="entry name" value="Riboflavin kinase-like"/>
    <property type="match status" value="1"/>
</dbReference>
<evidence type="ECO:0000256" key="1">
    <source>
        <dbReference type="ARBA" id="ARBA00005219"/>
    </source>
</evidence>
<dbReference type="Pfam" id="PF01982">
    <property type="entry name" value="CTP-dep_RFKase"/>
    <property type="match status" value="1"/>
</dbReference>
<keyword evidence="5 16" id="KW-0285">Flavoprotein</keyword>
<evidence type="ECO:0000256" key="9">
    <source>
        <dbReference type="ARBA" id="ARBA00022741"/>
    </source>
</evidence>
<dbReference type="OrthoDB" id="30955at2157"/>
<feature type="binding site" evidence="16">
    <location>
        <begin position="110"/>
        <end position="113"/>
    </location>
    <ligand>
        <name>CDP</name>
        <dbReference type="ChEBI" id="CHEBI:58069"/>
    </ligand>
</feature>
<sequence>MEVIGKVVSGRGEGRYYVSLPPYKRRFKKILGFIPYPGTLNVKLDEALDIDKLNPIETDDFIYNDKKYFGVKIIPVKISTFKHDLEIEGAIIVPKKTYHPNNIVEIISPVKLRDILSLNDGDWVKIKIKYSCVR</sequence>
<dbReference type="InterPro" id="IPR039063">
    <property type="entry name" value="RibK_CTP-dep"/>
</dbReference>
<comment type="similarity">
    <text evidence="2 16">Belongs to the archaeal riboflavin kinase family.</text>
</comment>
<evidence type="ECO:0000256" key="13">
    <source>
        <dbReference type="ARBA" id="ARBA00030544"/>
    </source>
</evidence>
<dbReference type="RefSeq" id="WP_013799911.1">
    <property type="nucleotide sequence ID" value="NC_015562.1"/>
</dbReference>
<keyword evidence="6 16" id="KW-0288">FMN</keyword>
<name>F6BCB6_METIK</name>
<dbReference type="PANTHER" id="PTHR40706:SF1">
    <property type="entry name" value="RIBOFLAVIN KINASE"/>
    <property type="match status" value="1"/>
</dbReference>
<dbReference type="GO" id="GO:0008531">
    <property type="term" value="F:riboflavin kinase activity"/>
    <property type="evidence" value="ECO:0007669"/>
    <property type="project" value="InterPro"/>
</dbReference>
<reference evidence="18 19" key="1">
    <citation type="submission" date="2011-05" db="EMBL/GenBank/DDBJ databases">
        <title>Complete sequence of Methanotorris igneus Kol 5.</title>
        <authorList>
            <consortium name="US DOE Joint Genome Institute"/>
            <person name="Lucas S."/>
            <person name="Han J."/>
            <person name="Lapidus A."/>
            <person name="Cheng J.-F."/>
            <person name="Goodwin L."/>
            <person name="Pitluck S."/>
            <person name="Peters L."/>
            <person name="Mikhailova N."/>
            <person name="Chertkov O."/>
            <person name="Han C."/>
            <person name="Tapia R."/>
            <person name="Land M."/>
            <person name="Hauser L."/>
            <person name="Kyrpides N."/>
            <person name="Ivanova N."/>
            <person name="Pagani I."/>
            <person name="Sieprawska-Lupa M."/>
            <person name="Whitman W."/>
            <person name="Woyke T."/>
        </authorList>
    </citation>
    <scope>NUCLEOTIDE SEQUENCE [LARGE SCALE GENOMIC DNA]</scope>
    <source>
        <strain evidence="19">DSM 5666 / JCM 11834 / Kol 5</strain>
    </source>
</reference>
<comment type="cofactor">
    <cofactor evidence="16">
        <name>Mg(2+)</name>
        <dbReference type="ChEBI" id="CHEBI:18420"/>
    </cofactor>
    <text evidence="16">Binds 1 Mg(2+) ion per subunit.</text>
</comment>
<dbReference type="EC" id="2.7.1.161" evidence="3 16"/>
<feature type="binding site" evidence="16">
    <location>
        <position position="41"/>
    </location>
    <ligand>
        <name>Mg(2+)</name>
        <dbReference type="ChEBI" id="CHEBI:18420"/>
    </ligand>
</feature>
<dbReference type="EMBL" id="CP002737">
    <property type="protein sequence ID" value="AEF97322.1"/>
    <property type="molecule type" value="Genomic_DNA"/>
</dbReference>
<evidence type="ECO:0000256" key="8">
    <source>
        <dbReference type="ARBA" id="ARBA00022723"/>
    </source>
</evidence>
<keyword evidence="9 16" id="KW-0547">Nucleotide-binding</keyword>
<dbReference type="GO" id="GO:0009231">
    <property type="term" value="P:riboflavin biosynthetic process"/>
    <property type="evidence" value="ECO:0007669"/>
    <property type="project" value="InterPro"/>
</dbReference>
<comment type="function">
    <text evidence="16">Catalyzes the CTP-dependent phosphorylation of riboflavin (vitamin B2) to form flavin mononucleotide (FMN).</text>
</comment>
<keyword evidence="7 16" id="KW-0808">Transferase</keyword>
<dbReference type="Gene3D" id="2.40.30.30">
    <property type="entry name" value="Riboflavin kinase-like"/>
    <property type="match status" value="1"/>
</dbReference>
<dbReference type="InterPro" id="IPR023602">
    <property type="entry name" value="Riboflavin_kinase_CTP-dep"/>
</dbReference>
<dbReference type="InterPro" id="IPR053397">
    <property type="entry name" value="Archaeal_Riboflavin_Kinase"/>
</dbReference>
<feature type="binding site" evidence="16">
    <location>
        <position position="105"/>
    </location>
    <ligand>
        <name>FMN</name>
        <dbReference type="ChEBI" id="CHEBI:58210"/>
    </ligand>
</feature>
<evidence type="ECO:0000256" key="16">
    <source>
        <dbReference type="HAMAP-Rule" id="MF_01285"/>
    </source>
</evidence>
<dbReference type="STRING" id="880724.Metig_1790"/>
<keyword evidence="11 16" id="KW-0460">Magnesium</keyword>
<evidence type="ECO:0000256" key="14">
    <source>
        <dbReference type="ARBA" id="ARBA00033116"/>
    </source>
</evidence>
<evidence type="ECO:0000256" key="4">
    <source>
        <dbReference type="ARBA" id="ARBA00017394"/>
    </source>
</evidence>
<comment type="catalytic activity">
    <reaction evidence="15 16">
        <text>riboflavin + CTP = CDP + FMN + H(+)</text>
        <dbReference type="Rhea" id="RHEA:25021"/>
        <dbReference type="ChEBI" id="CHEBI:15378"/>
        <dbReference type="ChEBI" id="CHEBI:37563"/>
        <dbReference type="ChEBI" id="CHEBI:57986"/>
        <dbReference type="ChEBI" id="CHEBI:58069"/>
        <dbReference type="ChEBI" id="CHEBI:58210"/>
        <dbReference type="EC" id="2.7.1.161"/>
    </reaction>
</comment>
<protein>
    <recommendedName>
        <fullName evidence="4 16">Riboflavin kinase</fullName>
        <shortName evidence="16">RFK</shortName>
        <ecNumber evidence="3 16">2.7.1.161</ecNumber>
    </recommendedName>
    <alternativeName>
        <fullName evidence="13 16">CTP-dependent riboflavin kinase</fullName>
    </alternativeName>
    <alternativeName>
        <fullName evidence="14 16">CTP:riboflavin 5'-phosphotransferase</fullName>
    </alternativeName>
    <alternativeName>
        <fullName evidence="12 16">Flavokinase</fullName>
    </alternativeName>
</protein>
<evidence type="ECO:0000256" key="2">
    <source>
        <dbReference type="ARBA" id="ARBA00006428"/>
    </source>
</evidence>
<dbReference type="GO" id="GO:0000166">
    <property type="term" value="F:nucleotide binding"/>
    <property type="evidence" value="ECO:0007669"/>
    <property type="project" value="UniProtKB-UniRule"/>
</dbReference>
<dbReference type="AlphaFoldDB" id="F6BCB6"/>
<dbReference type="GeneID" id="10644667"/>
<dbReference type="HOGENOM" id="CLU_140165_0_0_2"/>
<feature type="domain" description="Riboflavin kinase" evidence="17">
    <location>
        <begin position="7"/>
        <end position="128"/>
    </location>
</feature>
<dbReference type="PANTHER" id="PTHR40706">
    <property type="entry name" value="RIBOFLAVIN KINASE"/>
    <property type="match status" value="1"/>
</dbReference>
<evidence type="ECO:0000256" key="12">
    <source>
        <dbReference type="ARBA" id="ARBA00029789"/>
    </source>
</evidence>
<evidence type="ECO:0000259" key="17">
    <source>
        <dbReference type="Pfam" id="PF01982"/>
    </source>
</evidence>
<accession>F6BCB6</accession>
<evidence type="ECO:0000313" key="19">
    <source>
        <dbReference type="Proteomes" id="UP000009227"/>
    </source>
</evidence>
<dbReference type="UniPathway" id="UPA00276">
    <property type="reaction ID" value="UER00929"/>
</dbReference>
<feature type="binding site" evidence="16">
    <location>
        <begin position="10"/>
        <end position="15"/>
    </location>
    <ligand>
        <name>CDP</name>
        <dbReference type="ChEBI" id="CHEBI:58069"/>
    </ligand>
</feature>
<dbReference type="Proteomes" id="UP000009227">
    <property type="component" value="Chromosome"/>
</dbReference>
<evidence type="ECO:0000313" key="18">
    <source>
        <dbReference type="EMBL" id="AEF97322.1"/>
    </source>
</evidence>
<proteinExistence type="inferred from homology"/>
<feature type="binding site" evidence="16">
    <location>
        <position position="39"/>
    </location>
    <ligand>
        <name>Mg(2+)</name>
        <dbReference type="ChEBI" id="CHEBI:18420"/>
    </ligand>
</feature>